<keyword evidence="8" id="KW-1185">Reference proteome</keyword>
<dbReference type="InterPro" id="IPR045065">
    <property type="entry name" value="XPO1/5"/>
</dbReference>
<evidence type="ECO:0000256" key="3">
    <source>
        <dbReference type="ARBA" id="ARBA00022448"/>
    </source>
</evidence>
<evidence type="ECO:0000256" key="4">
    <source>
        <dbReference type="ARBA" id="ARBA00022927"/>
    </source>
</evidence>
<reference evidence="7" key="1">
    <citation type="submission" date="2023-03" db="EMBL/GenBank/DDBJ databases">
        <title>Massive genome expansion in bonnet fungi (Mycena s.s.) driven by repeated elements and novel gene families across ecological guilds.</title>
        <authorList>
            <consortium name="Lawrence Berkeley National Laboratory"/>
            <person name="Harder C.B."/>
            <person name="Miyauchi S."/>
            <person name="Viragh M."/>
            <person name="Kuo A."/>
            <person name="Thoen E."/>
            <person name="Andreopoulos B."/>
            <person name="Lu D."/>
            <person name="Skrede I."/>
            <person name="Drula E."/>
            <person name="Henrissat B."/>
            <person name="Morin E."/>
            <person name="Kohler A."/>
            <person name="Barry K."/>
            <person name="LaButti K."/>
            <person name="Morin E."/>
            <person name="Salamov A."/>
            <person name="Lipzen A."/>
            <person name="Mereny Z."/>
            <person name="Hegedus B."/>
            <person name="Baldrian P."/>
            <person name="Stursova M."/>
            <person name="Weitz H."/>
            <person name="Taylor A."/>
            <person name="Grigoriev I.V."/>
            <person name="Nagy L.G."/>
            <person name="Martin F."/>
            <person name="Kauserud H."/>
        </authorList>
    </citation>
    <scope>NUCLEOTIDE SEQUENCE</scope>
    <source>
        <strain evidence="7">9144</strain>
    </source>
</reference>
<dbReference type="Pfam" id="PF18784">
    <property type="entry name" value="CRM1_repeat_2"/>
    <property type="match status" value="1"/>
</dbReference>
<dbReference type="PROSITE" id="PS50166">
    <property type="entry name" value="IMPORTIN_B_NT"/>
    <property type="match status" value="1"/>
</dbReference>
<keyword evidence="3" id="KW-0813">Transport</keyword>
<evidence type="ECO:0000313" key="8">
    <source>
        <dbReference type="Proteomes" id="UP001219525"/>
    </source>
</evidence>
<dbReference type="Gene3D" id="1.25.10.10">
    <property type="entry name" value="Leucine-rich Repeat Variant"/>
    <property type="match status" value="1"/>
</dbReference>
<evidence type="ECO:0000259" key="6">
    <source>
        <dbReference type="PROSITE" id="PS50166"/>
    </source>
</evidence>
<dbReference type="InterPro" id="IPR041235">
    <property type="entry name" value="Exp1_repeat_2"/>
</dbReference>
<dbReference type="Pfam" id="PF03810">
    <property type="entry name" value="IBN_N"/>
    <property type="match status" value="1"/>
</dbReference>
<dbReference type="GO" id="GO:0005634">
    <property type="term" value="C:nucleus"/>
    <property type="evidence" value="ECO:0007669"/>
    <property type="project" value="UniProtKB-SubCell"/>
</dbReference>
<dbReference type="InterPro" id="IPR040485">
    <property type="entry name" value="XPO1_repeat_3"/>
</dbReference>
<keyword evidence="4" id="KW-0653">Protein transport</keyword>
<dbReference type="FunFam" id="1.25.10.10:FF:000022">
    <property type="entry name" value="protein EXPORTIN 1A"/>
    <property type="match status" value="1"/>
</dbReference>
<dbReference type="InterPro" id="IPR041123">
    <property type="entry name" value="CRM1_repeat"/>
</dbReference>
<organism evidence="7 8">
    <name type="scientific">Mycena pura</name>
    <dbReference type="NCBI Taxonomy" id="153505"/>
    <lineage>
        <taxon>Eukaryota</taxon>
        <taxon>Fungi</taxon>
        <taxon>Dikarya</taxon>
        <taxon>Basidiomycota</taxon>
        <taxon>Agaricomycotina</taxon>
        <taxon>Agaricomycetes</taxon>
        <taxon>Agaricomycetidae</taxon>
        <taxon>Agaricales</taxon>
        <taxon>Marasmiineae</taxon>
        <taxon>Mycenaceae</taxon>
        <taxon>Mycena</taxon>
    </lineage>
</organism>
<dbReference type="EMBL" id="JARJCW010000001">
    <property type="protein sequence ID" value="KAJ7230262.1"/>
    <property type="molecule type" value="Genomic_DNA"/>
</dbReference>
<evidence type="ECO:0000256" key="2">
    <source>
        <dbReference type="ARBA" id="ARBA00009466"/>
    </source>
</evidence>
<feature type="domain" description="Importin N-terminal" evidence="6">
    <location>
        <begin position="34"/>
        <end position="100"/>
    </location>
</feature>
<dbReference type="InterPro" id="IPR001494">
    <property type="entry name" value="Importin-beta_N"/>
</dbReference>
<dbReference type="InterPro" id="IPR013598">
    <property type="entry name" value="Exportin-1/Importin-b-like"/>
</dbReference>
<dbReference type="GO" id="GO:0005737">
    <property type="term" value="C:cytoplasm"/>
    <property type="evidence" value="ECO:0007669"/>
    <property type="project" value="TreeGrafter"/>
</dbReference>
<dbReference type="Pfam" id="PF18787">
    <property type="entry name" value="CRM1_repeat_3"/>
    <property type="match status" value="1"/>
</dbReference>
<evidence type="ECO:0000256" key="5">
    <source>
        <dbReference type="ARBA" id="ARBA00023242"/>
    </source>
</evidence>
<dbReference type="PANTHER" id="PTHR11223:SF2">
    <property type="entry name" value="EXPORTIN-1"/>
    <property type="match status" value="1"/>
</dbReference>
<protein>
    <submittedName>
        <fullName evidence="7">CRM1 C terminal-domain-containing protein</fullName>
    </submittedName>
</protein>
<dbReference type="GO" id="GO:0006611">
    <property type="term" value="P:protein export from nucleus"/>
    <property type="evidence" value="ECO:0007669"/>
    <property type="project" value="InterPro"/>
</dbReference>
<comment type="subcellular location">
    <subcellularLocation>
        <location evidence="1">Nucleus</location>
    </subcellularLocation>
</comment>
<comment type="similarity">
    <text evidence="2">Belongs to the exportin family.</text>
</comment>
<dbReference type="Proteomes" id="UP001219525">
    <property type="component" value="Unassembled WGS sequence"/>
</dbReference>
<gene>
    <name evidence="7" type="ORF">GGX14DRAFT_582634</name>
</gene>
<keyword evidence="5" id="KW-0539">Nucleus</keyword>
<dbReference type="AlphaFoldDB" id="A0AAD6YUV8"/>
<dbReference type="GO" id="GO:0031267">
    <property type="term" value="F:small GTPase binding"/>
    <property type="evidence" value="ECO:0007669"/>
    <property type="project" value="InterPro"/>
</dbReference>
<comment type="caution">
    <text evidence="7">The sequence shown here is derived from an EMBL/GenBank/DDBJ whole genome shotgun (WGS) entry which is preliminary data.</text>
</comment>
<dbReference type="SMART" id="SM00913">
    <property type="entry name" value="IBN_N"/>
    <property type="match status" value="1"/>
</dbReference>
<dbReference type="GO" id="GO:0000056">
    <property type="term" value="P:ribosomal small subunit export from nucleus"/>
    <property type="evidence" value="ECO:0007669"/>
    <property type="project" value="TreeGrafter"/>
</dbReference>
<dbReference type="SUPFAM" id="SSF48371">
    <property type="entry name" value="ARM repeat"/>
    <property type="match status" value="1"/>
</dbReference>
<accession>A0AAD6YUV8</accession>
<dbReference type="PANTHER" id="PTHR11223">
    <property type="entry name" value="EXPORTIN 1/5"/>
    <property type="match status" value="1"/>
</dbReference>
<evidence type="ECO:0000313" key="7">
    <source>
        <dbReference type="EMBL" id="KAJ7230262.1"/>
    </source>
</evidence>
<dbReference type="Pfam" id="PF08389">
    <property type="entry name" value="Xpo1"/>
    <property type="match status" value="1"/>
</dbReference>
<dbReference type="Pfam" id="PF08767">
    <property type="entry name" value="CRM1_C"/>
    <property type="match status" value="1"/>
</dbReference>
<dbReference type="GO" id="GO:0005049">
    <property type="term" value="F:nuclear export signal receptor activity"/>
    <property type="evidence" value="ECO:0007669"/>
    <property type="project" value="InterPro"/>
</dbReference>
<dbReference type="SMART" id="SM01102">
    <property type="entry name" value="CRM1_C"/>
    <property type="match status" value="1"/>
</dbReference>
<sequence length="1074" mass="121515">MEALLDFSRPFDVSLMDKVAMTFYTGGGQEQQMAQLVLTQFEENPDSWTRVPEILEKSTFPQAKFIGLQILERLVTTRWKTLPESQRQGIRNFIVGETVKVASDDVALRRERTYLGKLNLVLVQVLKQEWPHNWPTFISELVQSSTVNLSLCENNMAILKLLSEEIFDFSEEQMTQTKTKNLKNQISGEFSEIFKLCCEVLKDANKSSLIKATLETLLRFLNWIPLGYIFETQVIDLLLNRFLEQVEFRNVTLKCLAEIATLDVGPEYDGKFVILFAMVMSAVNRMIPPNTDIAKGYAESDDDVQELILNLTLFLTNFLGSHLRPLEAPENREVLLNAHLYLVKISQVEEREVFKICLEYWTKLVAGLYDEVQVATGGDGESGLIMSLNLSGGSLSGIPLRKDIYVSVLSNLRLVIIARMVKPEEVLIVENEEGEIVREFMKESDTLALYKTMRVVLVYLTHLDVADTDAILTDKLAKQVDGSEWSWANINSLCWAIGSISGTMSEEQEKRFLVTVIKELLGLVELKRGKDNKAVIASDIMYIVGQYPRFLKAHWKFLKTVVNKLFEFMHEKHEGVQDMACDTFIKIAQKCRRHFVIIQSGETEPFVDEILRSLPRITVDLTAQQVHTFYEAVGNVVSAQPNKPQQERLIASLMELPNTAWDSLMAQAAQNLDVLSSMDNIKVLSNVLKTNVSACESIGSAYLPQVARIFMDMLGLYQTVSATISESVAREGPIASKTPRIRQLRAVKKDIIKLMETYIRAAEDLENVNANFMPLLLDAMLGDYNRNTPVAREAEVLHLMAVIIKRLGGLLTVQVPAILDAVFEPTLEMINRDFTEYPDHRTGLYKLLRDINLKCFPALLGLPPAQFKLFMDSIMWAIKHTTRDIADLGLNIILEVINNFSTSPGEISAPFFQQYFLSIVQDIFFVLTDTDHKSGFKLQVTVLARMFQLVDTEPIPAQLFDPVQVPDPGMSNLVFLKGYTENLLRSAFPHVPAASVHEFVAGLAAYHEDSNRFKLSVRDFLIQLKEFSSSDNAELFLEEKEAEIKSKAEAERQAAMQIPGMLKPSQMEDKEDAM</sequence>
<dbReference type="InterPro" id="IPR014877">
    <property type="entry name" value="XPO1_C_dom"/>
</dbReference>
<name>A0AAD6YUV8_9AGAR</name>
<dbReference type="GO" id="GO:0000055">
    <property type="term" value="P:ribosomal large subunit export from nucleus"/>
    <property type="evidence" value="ECO:0007669"/>
    <property type="project" value="TreeGrafter"/>
</dbReference>
<dbReference type="InterPro" id="IPR011989">
    <property type="entry name" value="ARM-like"/>
</dbReference>
<evidence type="ECO:0000256" key="1">
    <source>
        <dbReference type="ARBA" id="ARBA00004123"/>
    </source>
</evidence>
<dbReference type="Pfam" id="PF18777">
    <property type="entry name" value="CRM1_repeat"/>
    <property type="match status" value="1"/>
</dbReference>
<proteinExistence type="inferred from homology"/>
<dbReference type="InterPro" id="IPR016024">
    <property type="entry name" value="ARM-type_fold"/>
</dbReference>